<evidence type="ECO:0000256" key="7">
    <source>
        <dbReference type="ARBA" id="ARBA00023136"/>
    </source>
</evidence>
<feature type="domain" description="ABC transporter" evidence="9">
    <location>
        <begin position="425"/>
        <end position="666"/>
    </location>
</feature>
<dbReference type="GO" id="GO:0090374">
    <property type="term" value="P:oligopeptide export from mitochondrion"/>
    <property type="evidence" value="ECO:0007669"/>
    <property type="project" value="TreeGrafter"/>
</dbReference>
<dbReference type="SMART" id="SM00382">
    <property type="entry name" value="AAA"/>
    <property type="match status" value="2"/>
</dbReference>
<feature type="domain" description="ABC transporter" evidence="9">
    <location>
        <begin position="1116"/>
        <end position="1353"/>
    </location>
</feature>
<evidence type="ECO:0000256" key="6">
    <source>
        <dbReference type="ARBA" id="ARBA00022989"/>
    </source>
</evidence>
<evidence type="ECO:0000256" key="3">
    <source>
        <dbReference type="ARBA" id="ARBA00022692"/>
    </source>
</evidence>
<dbReference type="Gene3D" id="3.40.50.300">
    <property type="entry name" value="P-loop containing nucleotide triphosphate hydrolases"/>
    <property type="match status" value="2"/>
</dbReference>
<feature type="transmembrane region" description="Helical" evidence="8">
    <location>
        <begin position="790"/>
        <end position="813"/>
    </location>
</feature>
<feature type="transmembrane region" description="Helical" evidence="8">
    <location>
        <begin position="1016"/>
        <end position="1039"/>
    </location>
</feature>
<dbReference type="PROSITE" id="PS00211">
    <property type="entry name" value="ABC_TRANSPORTER_1"/>
    <property type="match status" value="1"/>
</dbReference>
<feature type="transmembrane region" description="Helical" evidence="8">
    <location>
        <begin position="127"/>
        <end position="159"/>
    </location>
</feature>
<keyword evidence="7 8" id="KW-0472">Membrane</keyword>
<dbReference type="CDD" id="cd18577">
    <property type="entry name" value="ABC_6TM_Pgp_ABCB1_D1_like"/>
    <property type="match status" value="1"/>
</dbReference>
<dbReference type="FunFam" id="3.40.50.300:FF:000604">
    <property type="entry name" value="ABC transporter B family member 28"/>
    <property type="match status" value="1"/>
</dbReference>
<gene>
    <name evidence="11" type="ORF">CYFA0S_09e04786g</name>
</gene>
<proteinExistence type="predicted"/>
<feature type="domain" description="ABC transmembrane type-1" evidence="10">
    <location>
        <begin position="793"/>
        <end position="1081"/>
    </location>
</feature>
<dbReference type="GO" id="GO:0005524">
    <property type="term" value="F:ATP binding"/>
    <property type="evidence" value="ECO:0007669"/>
    <property type="project" value="UniProtKB-KW"/>
</dbReference>
<dbReference type="VEuPathDB" id="FungiDB:BON22_2763"/>
<evidence type="ECO:0000256" key="4">
    <source>
        <dbReference type="ARBA" id="ARBA00022741"/>
    </source>
</evidence>
<reference evidence="11" key="1">
    <citation type="journal article" date="2014" name="Genome Announc.">
        <title>Genome sequence of the yeast Cyberlindnera fabianii (Hansenula fabianii).</title>
        <authorList>
            <person name="Freel K.C."/>
            <person name="Sarilar V."/>
            <person name="Neuveglise C."/>
            <person name="Devillers H."/>
            <person name="Friedrich A."/>
            <person name="Schacherer J."/>
        </authorList>
    </citation>
    <scope>NUCLEOTIDE SEQUENCE</scope>
    <source>
        <strain evidence="11">YJS4271</strain>
    </source>
</reference>
<dbReference type="PROSITE" id="PS50929">
    <property type="entry name" value="ABC_TM1F"/>
    <property type="match status" value="2"/>
</dbReference>
<dbReference type="InterPro" id="IPR017871">
    <property type="entry name" value="ABC_transporter-like_CS"/>
</dbReference>
<keyword evidence="3 8" id="KW-0812">Transmembrane</keyword>
<keyword evidence="6 8" id="KW-1133">Transmembrane helix</keyword>
<feature type="transmembrane region" description="Helical" evidence="8">
    <location>
        <begin position="231"/>
        <end position="253"/>
    </location>
</feature>
<feature type="transmembrane region" description="Helical" evidence="8">
    <location>
        <begin position="207"/>
        <end position="225"/>
    </location>
</feature>
<protein>
    <submittedName>
        <fullName evidence="11">CYFA0S09e04786g1_1</fullName>
    </submittedName>
</protein>
<evidence type="ECO:0000256" key="1">
    <source>
        <dbReference type="ARBA" id="ARBA00004141"/>
    </source>
</evidence>
<dbReference type="PANTHER" id="PTHR43394:SF15">
    <property type="entry name" value="ALPHA-FACTOR-TRANSPORTING ATPASE"/>
    <property type="match status" value="1"/>
</dbReference>
<dbReference type="GO" id="GO:0015421">
    <property type="term" value="F:ABC-type oligopeptide transporter activity"/>
    <property type="evidence" value="ECO:0007669"/>
    <property type="project" value="TreeGrafter"/>
</dbReference>
<sequence>MSCPGTGLQLSEQTLDPKMLASSPTTIATDSTLGLSNYEDIKGNSLFDLDVQNDAADNVKDESYYARVRKAKLFMLFEKSDSLLLFSGIVATVLGALGPPISSILMGRVFDVLSNYLKGKYSSKSEFMHSITLSTMALPALGAGSIIVVWATITCWMLFGERQALRARQHMLTTFLTKPISWYEGNDKVMGDLTQTNRCIEEVRSGCAEASALTLQSIISAIALFGTSMYYSWSVTLVTLCTTPLIAVMVFFFTRWVEKYAKLENDETTEAAKILDFSLVSAKQVRLFSTQGYETSKFVSAVTRCKDVFIKLSIISAANVGSLRFIVLCMFVQGFWFGSHQVRKGNASPGDVLTCFTSCLMVGEVLKSCFPQILTIQTANVAMTKIQNFIQLRKITTVKSKFTKNFNVEDAKNISLYPETCSGDIKFKNITFAYPTRPDTKVLNNVSVHFPAGKTTFLVGRSGSGKSTLGSLLLNFYTPSKGRVEIDGFAVNDVSSRWLTDNITLVEQTCTLFKDTIRNNILMGCVSSGTENVANSDLEEAVQMSLLQEVVRDLDNGLDTVVGPNGITLSGGQQQRVAIARARLRDTPILILDESVSALDIVMRDLMIAAIKKWRQGKTTVILTHEFSQIGDTDYVYLMENGVIAEQGCRRDLSGDGLFNRLASMQGTSSDDVDDIELDVKQFEKAVERSFLNKVGSRISTQFFSTVNPLSHFQNQEFNFEVDEGLFMRPVTRRAKRAPNAEVTGVIADDKSLSGKDVEKGIIDDDNERPELTPILQIVKHMMKTVEKKGVLAFGLFMTVLNGGVSPAFSFCFSKLLSGIVPQNDDVGSNHYLVKWSVIVLAMALADGATLFFKDFTLHYSSELWIFGLRNKAFRKITEQGLTWFSIKTNSASEVSALLMNDARDLRSLVSHFLSVVTTVIILGSTGLIWAFIEGWKLSLVCVSMLPAFVLTSGLYAGLLQSSENNYKNAVADLENQLYETARGFKTIRTLRLESYFDQKYQERVDVLKKAAMKRAIFTGMGVAVTNMLTFVVEGILLYYGMKLVGDKEYETSKVMETYVLLIFSIMSCVQLMSEVPDISRGQRAGTYTFRILDLMPDEVESRGSLVPKIKPSEIVRFESCFFSYPSLPNQKVLNNVNFCLKRGEHVAVIGESGSGKSTLTLLITRLFLTAAQTMFYEGVDVNDIDVHFLRSKVAMVDQTANFFDGTIRENLLYGMGVDVDDDEIYSTLKLANIYDFVISLPEGLESRIDTQLMSGGQAQRLSIARALIRKPDLLILDECTSALDAESTQKIAQLVGENLKDSEMSILMITHSQEMMTISDRVVVMRAGTVAEEGRYEQLYASRGELFRIVTAGCADGLS</sequence>
<dbReference type="Pfam" id="PF00005">
    <property type="entry name" value="ABC_tran"/>
    <property type="match status" value="2"/>
</dbReference>
<evidence type="ECO:0000313" key="11">
    <source>
        <dbReference type="EMBL" id="CDR42494.1"/>
    </source>
</evidence>
<dbReference type="OrthoDB" id="6500128at2759"/>
<keyword evidence="5" id="KW-0067">ATP-binding</keyword>
<dbReference type="FunFam" id="3.40.50.300:FF:001471">
    <property type="entry name" value="P-loop containing nucleoside triphosphate hydrolase protein"/>
    <property type="match status" value="1"/>
</dbReference>
<dbReference type="InterPro" id="IPR039421">
    <property type="entry name" value="Type_1_exporter"/>
</dbReference>
<dbReference type="SUPFAM" id="SSF52540">
    <property type="entry name" value="P-loop containing nucleoside triphosphate hydrolases"/>
    <property type="match status" value="2"/>
</dbReference>
<feature type="transmembrane region" description="Helical" evidence="8">
    <location>
        <begin position="83"/>
        <end position="107"/>
    </location>
</feature>
<dbReference type="InterPro" id="IPR027417">
    <property type="entry name" value="P-loop_NTPase"/>
</dbReference>
<feature type="domain" description="ABC transmembrane type-1" evidence="10">
    <location>
        <begin position="88"/>
        <end position="378"/>
    </location>
</feature>
<name>A0A061B4F3_CYBFA</name>
<dbReference type="GO" id="GO:0005743">
    <property type="term" value="C:mitochondrial inner membrane"/>
    <property type="evidence" value="ECO:0007669"/>
    <property type="project" value="TreeGrafter"/>
</dbReference>
<organism evidence="11">
    <name type="scientific">Cyberlindnera fabianii</name>
    <name type="common">Yeast</name>
    <name type="synonym">Hansenula fabianii</name>
    <dbReference type="NCBI Taxonomy" id="36022"/>
    <lineage>
        <taxon>Eukaryota</taxon>
        <taxon>Fungi</taxon>
        <taxon>Dikarya</taxon>
        <taxon>Ascomycota</taxon>
        <taxon>Saccharomycotina</taxon>
        <taxon>Saccharomycetes</taxon>
        <taxon>Phaffomycetales</taxon>
        <taxon>Phaffomycetaceae</taxon>
        <taxon>Cyberlindnera</taxon>
    </lineage>
</organism>
<evidence type="ECO:0000256" key="2">
    <source>
        <dbReference type="ARBA" id="ARBA00022448"/>
    </source>
</evidence>
<dbReference type="InterPro" id="IPR003439">
    <property type="entry name" value="ABC_transporter-like_ATP-bd"/>
</dbReference>
<feature type="transmembrane region" description="Helical" evidence="8">
    <location>
        <begin position="909"/>
        <end position="932"/>
    </location>
</feature>
<dbReference type="EMBL" id="LK052894">
    <property type="protein sequence ID" value="CDR42494.1"/>
    <property type="molecule type" value="Genomic_DNA"/>
</dbReference>
<dbReference type="Gene3D" id="1.20.1560.10">
    <property type="entry name" value="ABC transporter type 1, transmembrane domain"/>
    <property type="match status" value="1"/>
</dbReference>
<dbReference type="InterPro" id="IPR003593">
    <property type="entry name" value="AAA+_ATPase"/>
</dbReference>
<keyword evidence="2" id="KW-0813">Transport</keyword>
<dbReference type="PANTHER" id="PTHR43394">
    <property type="entry name" value="ATP-DEPENDENT PERMEASE MDL1, MITOCHONDRIAL"/>
    <property type="match status" value="1"/>
</dbReference>
<evidence type="ECO:0000259" key="10">
    <source>
        <dbReference type="PROSITE" id="PS50929"/>
    </source>
</evidence>
<accession>A0A061B4F3</accession>
<dbReference type="PROSITE" id="PS50893">
    <property type="entry name" value="ABC_TRANSPORTER_2"/>
    <property type="match status" value="2"/>
</dbReference>
<dbReference type="InterPro" id="IPR011527">
    <property type="entry name" value="ABC1_TM_dom"/>
</dbReference>
<keyword evidence="4" id="KW-0547">Nucleotide-binding</keyword>
<dbReference type="SUPFAM" id="SSF90123">
    <property type="entry name" value="ABC transporter transmembrane region"/>
    <property type="match status" value="2"/>
</dbReference>
<dbReference type="InterPro" id="IPR036640">
    <property type="entry name" value="ABC1_TM_sf"/>
</dbReference>
<dbReference type="CDD" id="cd18578">
    <property type="entry name" value="ABC_6TM_Pgp_ABCB1_D2_like"/>
    <property type="match status" value="1"/>
</dbReference>
<dbReference type="Pfam" id="PF00664">
    <property type="entry name" value="ABC_membrane"/>
    <property type="match status" value="2"/>
</dbReference>
<dbReference type="GO" id="GO:0016887">
    <property type="term" value="F:ATP hydrolysis activity"/>
    <property type="evidence" value="ECO:0007669"/>
    <property type="project" value="InterPro"/>
</dbReference>
<feature type="transmembrane region" description="Helical" evidence="8">
    <location>
        <begin position="938"/>
        <end position="959"/>
    </location>
</feature>
<evidence type="ECO:0000256" key="5">
    <source>
        <dbReference type="ARBA" id="ARBA00022840"/>
    </source>
</evidence>
<dbReference type="PhylomeDB" id="A0A061B4F3"/>
<evidence type="ECO:0000259" key="9">
    <source>
        <dbReference type="PROSITE" id="PS50893"/>
    </source>
</evidence>
<comment type="subcellular location">
    <subcellularLocation>
        <location evidence="1">Membrane</location>
        <topology evidence="1">Multi-pass membrane protein</topology>
    </subcellularLocation>
</comment>
<evidence type="ECO:0000256" key="8">
    <source>
        <dbReference type="SAM" id="Phobius"/>
    </source>
</evidence>